<comment type="caution">
    <text evidence="1">The sequence shown here is derived from an EMBL/GenBank/DDBJ whole genome shotgun (WGS) entry which is preliminary data.</text>
</comment>
<protein>
    <submittedName>
        <fullName evidence="1">Putative mycolyltransferase</fullName>
    </submittedName>
</protein>
<dbReference type="InterPro" id="IPR029058">
    <property type="entry name" value="AB_hydrolase_fold"/>
</dbReference>
<dbReference type="InterPro" id="IPR000801">
    <property type="entry name" value="Esterase-like"/>
</dbReference>
<keyword evidence="2" id="KW-1185">Reference proteome</keyword>
<keyword evidence="1" id="KW-0808">Transferase</keyword>
<dbReference type="Proteomes" id="UP000035058">
    <property type="component" value="Unassembled WGS sequence"/>
</dbReference>
<reference evidence="1 2" key="1">
    <citation type="submission" date="2012-08" db="EMBL/GenBank/DDBJ databases">
        <title>Whole genome shotgun sequence of Gordonia namibiensis NBRC 108229.</title>
        <authorList>
            <person name="Isaki-Nakamura S."/>
            <person name="Hosoyama A."/>
            <person name="Tsuchikane K."/>
            <person name="Katsumata H."/>
            <person name="Baba S."/>
            <person name="Yamazaki S."/>
            <person name="Fujita N."/>
        </authorList>
    </citation>
    <scope>NUCLEOTIDE SEQUENCE [LARGE SCALE GENOMIC DNA]</scope>
    <source>
        <strain evidence="1 2">NBRC 108229</strain>
    </source>
</reference>
<organism evidence="1 2">
    <name type="scientific">Gordonia namibiensis NBRC 108229</name>
    <dbReference type="NCBI Taxonomy" id="1208314"/>
    <lineage>
        <taxon>Bacteria</taxon>
        <taxon>Bacillati</taxon>
        <taxon>Actinomycetota</taxon>
        <taxon>Actinomycetes</taxon>
        <taxon>Mycobacteriales</taxon>
        <taxon>Gordoniaceae</taxon>
        <taxon>Gordonia</taxon>
    </lineage>
</organism>
<dbReference type="InterPro" id="IPR050583">
    <property type="entry name" value="Mycobacterial_A85_antigen"/>
</dbReference>
<gene>
    <name evidence="1" type="ORF">GONAM_20_00960</name>
</gene>
<accession>K6X997</accession>
<dbReference type="SUPFAM" id="SSF53474">
    <property type="entry name" value="alpha/beta-Hydrolases"/>
    <property type="match status" value="1"/>
</dbReference>
<name>K6X997_9ACTN</name>
<dbReference type="PANTHER" id="PTHR48098:SF1">
    <property type="entry name" value="DIACYLGLYCEROL ACYLTRANSFERASE_MYCOLYLTRANSFERASE AG85A"/>
    <property type="match status" value="1"/>
</dbReference>
<dbReference type="AlphaFoldDB" id="K6X997"/>
<dbReference type="RefSeq" id="WP_006867132.1">
    <property type="nucleotide sequence ID" value="NZ_BAHE01000020.1"/>
</dbReference>
<evidence type="ECO:0000313" key="2">
    <source>
        <dbReference type="Proteomes" id="UP000035058"/>
    </source>
</evidence>
<proteinExistence type="predicted"/>
<dbReference type="EMBL" id="BAHE01000020">
    <property type="protein sequence ID" value="GAC00953.1"/>
    <property type="molecule type" value="Genomic_DNA"/>
</dbReference>
<dbReference type="PANTHER" id="PTHR48098">
    <property type="entry name" value="ENTEROCHELIN ESTERASE-RELATED"/>
    <property type="match status" value="1"/>
</dbReference>
<sequence>MRRHRTVTGVLAAVGTLLVALVLTPGVPSAVADDNTARIVSSAAFDGRERLQIWSPSMGREITVDVQHAAGDAKRPTLYMLDGAEAHDEESGWYAMTNLQQLAAGEKLNVVTPVGDPHSYYTDWRAVDPGVGKKYMYETFLTEELPPLIDGEYGGNGRNAIAGASMGGVAALTLATRRPALYSGVAGYSDCANISSPQNQLLTRWDVSRGGGNADNMWGPMGDPEWSAHDPYVNAEKLRGKTIYMSSGNGLPGKYNNLLADPIDETLQGMIGEFGSWTCTGQMSNRLKRLGIPYTSNLRPSGTHKWGYWKDELAVSWPILMRSVGLR</sequence>
<dbReference type="GO" id="GO:0016747">
    <property type="term" value="F:acyltransferase activity, transferring groups other than amino-acyl groups"/>
    <property type="evidence" value="ECO:0007669"/>
    <property type="project" value="TreeGrafter"/>
</dbReference>
<evidence type="ECO:0000313" key="1">
    <source>
        <dbReference type="EMBL" id="GAC00953.1"/>
    </source>
</evidence>
<dbReference type="Gene3D" id="3.40.50.1820">
    <property type="entry name" value="alpha/beta hydrolase"/>
    <property type="match status" value="1"/>
</dbReference>
<dbReference type="Pfam" id="PF00756">
    <property type="entry name" value="Esterase"/>
    <property type="match status" value="1"/>
</dbReference>